<proteinExistence type="predicted"/>
<gene>
    <name evidence="1" type="ORF">UU29_C0003G0053</name>
</gene>
<accession>A0A0G0U8T9</accession>
<protein>
    <submittedName>
        <fullName evidence="1">Uncharacterized protein</fullName>
    </submittedName>
</protein>
<organism evidence="1 2">
    <name type="scientific">Candidatus Daviesbacteria bacterium GW2011_GWA2_40_9</name>
    <dbReference type="NCBI Taxonomy" id="1618424"/>
    <lineage>
        <taxon>Bacteria</taxon>
        <taxon>Candidatus Daviesiibacteriota</taxon>
    </lineage>
</organism>
<dbReference type="EMBL" id="LCAB01000003">
    <property type="protein sequence ID" value="KKR83651.1"/>
    <property type="molecule type" value="Genomic_DNA"/>
</dbReference>
<dbReference type="Proteomes" id="UP000034601">
    <property type="component" value="Unassembled WGS sequence"/>
</dbReference>
<dbReference type="AlphaFoldDB" id="A0A0G0U8T9"/>
<sequence length="196" mass="22428">MPTKPKINSKTIVKTKTSEELRDAFSKCKIWNDPDTVLQKVYEESINNKSNKLATIDIDNAFQALTLFEFENGILMTKIISESYKTFGVDMMRQLQKEYLCETTSEKATAELATVNYIRTLEIQSRINRYLAPASITDMGIRFLAFLSKELDRANRQYLTSIQALKAMKQIPMQLNIKTDTAIIGQNQMVQANSHE</sequence>
<reference evidence="1 2" key="1">
    <citation type="journal article" date="2015" name="Nature">
        <title>rRNA introns, odd ribosomes, and small enigmatic genomes across a large radiation of phyla.</title>
        <authorList>
            <person name="Brown C.T."/>
            <person name="Hug L.A."/>
            <person name="Thomas B.C."/>
            <person name="Sharon I."/>
            <person name="Castelle C.J."/>
            <person name="Singh A."/>
            <person name="Wilkins M.J."/>
            <person name="Williams K.H."/>
            <person name="Banfield J.F."/>
        </authorList>
    </citation>
    <scope>NUCLEOTIDE SEQUENCE [LARGE SCALE GENOMIC DNA]</scope>
</reference>
<name>A0A0G0U8T9_9BACT</name>
<evidence type="ECO:0000313" key="1">
    <source>
        <dbReference type="EMBL" id="KKR83651.1"/>
    </source>
</evidence>
<comment type="caution">
    <text evidence="1">The sequence shown here is derived from an EMBL/GenBank/DDBJ whole genome shotgun (WGS) entry which is preliminary data.</text>
</comment>
<evidence type="ECO:0000313" key="2">
    <source>
        <dbReference type="Proteomes" id="UP000034601"/>
    </source>
</evidence>